<dbReference type="PROSITE" id="PS51186">
    <property type="entry name" value="GNAT"/>
    <property type="match status" value="1"/>
</dbReference>
<dbReference type="GO" id="GO:0016747">
    <property type="term" value="F:acyltransferase activity, transferring groups other than amino-acyl groups"/>
    <property type="evidence" value="ECO:0007669"/>
    <property type="project" value="InterPro"/>
</dbReference>
<accession>A0A8E7EK04</accession>
<evidence type="ECO:0000259" key="1">
    <source>
        <dbReference type="PROSITE" id="PS51186"/>
    </source>
</evidence>
<dbReference type="SUPFAM" id="SSF55729">
    <property type="entry name" value="Acyl-CoA N-acyltransferases (Nat)"/>
    <property type="match status" value="1"/>
</dbReference>
<dbReference type="GeneID" id="65566407"/>
<name>A0A8E7EK04_9EURY</name>
<evidence type="ECO:0000313" key="2">
    <source>
        <dbReference type="EMBL" id="QVV89654.1"/>
    </source>
</evidence>
<dbReference type="EMBL" id="CP075546">
    <property type="protein sequence ID" value="QVV89654.1"/>
    <property type="molecule type" value="Genomic_DNA"/>
</dbReference>
<keyword evidence="2" id="KW-0012">Acyltransferase</keyword>
<dbReference type="Gene3D" id="3.40.630.30">
    <property type="match status" value="1"/>
</dbReference>
<gene>
    <name evidence="2" type="ORF">KHC33_03800</name>
</gene>
<evidence type="ECO:0000313" key="3">
    <source>
        <dbReference type="Proteomes" id="UP000680656"/>
    </source>
</evidence>
<keyword evidence="3" id="KW-1185">Reference proteome</keyword>
<feature type="domain" description="N-acetyltransferase" evidence="1">
    <location>
        <begin position="5"/>
        <end position="160"/>
    </location>
</feature>
<dbReference type="InterPro" id="IPR016181">
    <property type="entry name" value="Acyl_CoA_acyltransferase"/>
</dbReference>
<dbReference type="Pfam" id="PF00583">
    <property type="entry name" value="Acetyltransf_1"/>
    <property type="match status" value="1"/>
</dbReference>
<proteinExistence type="predicted"/>
<reference evidence="2 3" key="1">
    <citation type="submission" date="2021-05" db="EMBL/GenBank/DDBJ databases">
        <title>A novel Methanospirillum isolate from a pyrite-forming mixed culture.</title>
        <authorList>
            <person name="Bunk B."/>
            <person name="Sproer C."/>
            <person name="Spring S."/>
            <person name="Pester M."/>
        </authorList>
    </citation>
    <scope>NUCLEOTIDE SEQUENCE [LARGE SCALE GENOMIC DNA]</scope>
    <source>
        <strain evidence="2 3">J.3.6.1-F.2.7.3</strain>
    </source>
</reference>
<protein>
    <submittedName>
        <fullName evidence="2">GNAT family N-acetyltransferase</fullName>
        <ecNumber evidence="2">2.3.1.-</ecNumber>
    </submittedName>
</protein>
<sequence>MLQNITISPMNPGNFNEAKRMMEISFAASMHDFPDNYGANHDPEDLPSIDGILEKTEETPLVFYQDKKMVGGAVLTIKDDNHNILSLLFVDSDYLDRGIGYRAWLEIEKRYPQTKTWTTITPPVLMRNVYFYVNKCGFQMIRVEDPKSDEPMFVFQKVMTK</sequence>
<dbReference type="RefSeq" id="WP_214420445.1">
    <property type="nucleotide sequence ID" value="NZ_CP075546.1"/>
</dbReference>
<organism evidence="2 3">
    <name type="scientific">Methanospirillum purgamenti</name>
    <dbReference type="NCBI Taxonomy" id="2834276"/>
    <lineage>
        <taxon>Archaea</taxon>
        <taxon>Methanobacteriati</taxon>
        <taxon>Methanobacteriota</taxon>
        <taxon>Stenosarchaea group</taxon>
        <taxon>Methanomicrobia</taxon>
        <taxon>Methanomicrobiales</taxon>
        <taxon>Methanospirillaceae</taxon>
        <taxon>Methanospirillum</taxon>
    </lineage>
</organism>
<dbReference type="EC" id="2.3.1.-" evidence="2"/>
<dbReference type="CDD" id="cd04301">
    <property type="entry name" value="NAT_SF"/>
    <property type="match status" value="1"/>
</dbReference>
<dbReference type="AlphaFoldDB" id="A0A8E7EK04"/>
<dbReference type="KEGG" id="mrtj:KHC33_03800"/>
<keyword evidence="2" id="KW-0808">Transferase</keyword>
<dbReference type="InterPro" id="IPR000182">
    <property type="entry name" value="GNAT_dom"/>
</dbReference>
<dbReference type="Proteomes" id="UP000680656">
    <property type="component" value="Chromosome"/>
</dbReference>